<proteinExistence type="evidence at transcript level"/>
<feature type="compositionally biased region" description="Acidic residues" evidence="1">
    <location>
        <begin position="1"/>
        <end position="16"/>
    </location>
</feature>
<organism evidence="2">
    <name type="scientific">Hymeniacidon perlevis</name>
    <name type="common">Marine sponge</name>
    <name type="synonym">Hymeniacidon sanguinea</name>
    <dbReference type="NCBI Taxonomy" id="177573"/>
    <lineage>
        <taxon>Eukaryota</taxon>
        <taxon>Metazoa</taxon>
        <taxon>Porifera</taxon>
        <taxon>Demospongiae</taxon>
        <taxon>Heteroscleromorpha</taxon>
        <taxon>Suberitida</taxon>
        <taxon>Halichondriidae</taxon>
        <taxon>Hymeniacidon</taxon>
    </lineage>
</organism>
<accession>A8QKK5</accession>
<sequence length="117" mass="13044">SDDDDDAEPMSSDEEAEGQKSITEKKPTLRLSGGFRWDMGVVSDVKDLPKNSSESDVEVEEPAPKRTRRQKKAALKAEEARLYQTEQALLTEKTEPETPDDFDRLLMAAPMTPLSSC</sequence>
<evidence type="ECO:0000256" key="1">
    <source>
        <dbReference type="SAM" id="MobiDB-lite"/>
    </source>
</evidence>
<dbReference type="AlphaFoldDB" id="A8QKK5"/>
<reference evidence="2" key="1">
    <citation type="submission" date="2006-10" db="EMBL/GenBank/DDBJ databases">
        <authorList>
            <person name="Fu W."/>
            <person name="Zhang W."/>
            <person name="Jin M."/>
        </authorList>
    </citation>
    <scope>NUCLEOTIDE SEQUENCE</scope>
    <source>
        <strain evidence="2">ZG4458</strain>
    </source>
</reference>
<feature type="non-terminal residue" evidence="2">
    <location>
        <position position="1"/>
    </location>
</feature>
<protein>
    <submittedName>
        <fullName evidence="2">Programmed cell death protein-like protein</fullName>
    </submittedName>
</protein>
<dbReference type="EMBL" id="EF077668">
    <property type="protein sequence ID" value="ABO26249.1"/>
    <property type="molecule type" value="mRNA"/>
</dbReference>
<feature type="non-terminal residue" evidence="2">
    <location>
        <position position="117"/>
    </location>
</feature>
<feature type="region of interest" description="Disordered" evidence="1">
    <location>
        <begin position="46"/>
        <end position="77"/>
    </location>
</feature>
<feature type="region of interest" description="Disordered" evidence="1">
    <location>
        <begin position="1"/>
        <end position="29"/>
    </location>
</feature>
<feature type="compositionally biased region" description="Basic residues" evidence="1">
    <location>
        <begin position="65"/>
        <end position="74"/>
    </location>
</feature>
<evidence type="ECO:0000313" key="2">
    <source>
        <dbReference type="EMBL" id="ABO26249.1"/>
    </source>
</evidence>
<name>A8QKK5_HYMPE</name>